<comment type="caution">
    <text evidence="2">The sequence shown here is derived from an EMBL/GenBank/DDBJ whole genome shotgun (WGS) entry which is preliminary data.</text>
</comment>
<evidence type="ECO:0000256" key="1">
    <source>
        <dbReference type="SAM" id="SignalP"/>
    </source>
</evidence>
<name>A0A8T0I6P2_CERPU</name>
<accession>A0A8T0I6P2</accession>
<sequence>MIVHVCSCICLFHLLSDSCSHSDLNESFLAIVIGSHIAVLRLSMVCEIQHCDQILNQIKMSDDTAKTWVAKVGCHCE</sequence>
<dbReference type="AlphaFoldDB" id="A0A8T0I6P2"/>
<organism evidence="2 3">
    <name type="scientific">Ceratodon purpureus</name>
    <name type="common">Fire moss</name>
    <name type="synonym">Dicranum purpureum</name>
    <dbReference type="NCBI Taxonomy" id="3225"/>
    <lineage>
        <taxon>Eukaryota</taxon>
        <taxon>Viridiplantae</taxon>
        <taxon>Streptophyta</taxon>
        <taxon>Embryophyta</taxon>
        <taxon>Bryophyta</taxon>
        <taxon>Bryophytina</taxon>
        <taxon>Bryopsida</taxon>
        <taxon>Dicranidae</taxon>
        <taxon>Pseudoditrichales</taxon>
        <taxon>Ditrichaceae</taxon>
        <taxon>Ceratodon</taxon>
    </lineage>
</organism>
<feature type="chain" id="PRO_5035774301" description="Secreted protein" evidence="1">
    <location>
        <begin position="22"/>
        <end position="77"/>
    </location>
</feature>
<reference evidence="2" key="1">
    <citation type="submission" date="2020-06" db="EMBL/GenBank/DDBJ databases">
        <title>WGS assembly of Ceratodon purpureus strain R40.</title>
        <authorList>
            <person name="Carey S.B."/>
            <person name="Jenkins J."/>
            <person name="Shu S."/>
            <person name="Lovell J.T."/>
            <person name="Sreedasyam A."/>
            <person name="Maumus F."/>
            <person name="Tiley G.P."/>
            <person name="Fernandez-Pozo N."/>
            <person name="Barry K."/>
            <person name="Chen C."/>
            <person name="Wang M."/>
            <person name="Lipzen A."/>
            <person name="Daum C."/>
            <person name="Saski C.A."/>
            <person name="Payton A.C."/>
            <person name="Mcbreen J.C."/>
            <person name="Conrad R.E."/>
            <person name="Kollar L.M."/>
            <person name="Olsson S."/>
            <person name="Huttunen S."/>
            <person name="Landis J.B."/>
            <person name="Wickett N.J."/>
            <person name="Johnson M.G."/>
            <person name="Rensing S.A."/>
            <person name="Grimwood J."/>
            <person name="Schmutz J."/>
            <person name="Mcdaniel S.F."/>
        </authorList>
    </citation>
    <scope>NUCLEOTIDE SEQUENCE</scope>
    <source>
        <strain evidence="2">R40</strain>
    </source>
</reference>
<dbReference type="Proteomes" id="UP000822688">
    <property type="component" value="Chromosome 5"/>
</dbReference>
<proteinExistence type="predicted"/>
<evidence type="ECO:0000313" key="2">
    <source>
        <dbReference type="EMBL" id="KAG0578083.1"/>
    </source>
</evidence>
<feature type="signal peptide" evidence="1">
    <location>
        <begin position="1"/>
        <end position="21"/>
    </location>
</feature>
<keyword evidence="1" id="KW-0732">Signal</keyword>
<evidence type="ECO:0008006" key="4">
    <source>
        <dbReference type="Google" id="ProtNLM"/>
    </source>
</evidence>
<evidence type="ECO:0000313" key="3">
    <source>
        <dbReference type="Proteomes" id="UP000822688"/>
    </source>
</evidence>
<dbReference type="EMBL" id="CM026425">
    <property type="protein sequence ID" value="KAG0578083.1"/>
    <property type="molecule type" value="Genomic_DNA"/>
</dbReference>
<protein>
    <recommendedName>
        <fullName evidence="4">Secreted protein</fullName>
    </recommendedName>
</protein>
<keyword evidence="3" id="KW-1185">Reference proteome</keyword>
<gene>
    <name evidence="2" type="ORF">KC19_5G203600</name>
</gene>